<dbReference type="HOGENOM" id="CLU_2935185_0_0_9"/>
<sequence length="60" mass="6724">MDIPKTLGYPVIPLPGCRADRREKSGPAFFGGAALFIRKIFPLFDKLLRFLCAVGIFIRL</sequence>
<gene>
    <name evidence="1" type="ORF">HM1_0302</name>
</gene>
<keyword evidence="2" id="KW-1185">Reference proteome</keyword>
<proteinExistence type="predicted"/>
<protein>
    <submittedName>
        <fullName evidence="1">Uncharacterized protein</fullName>
    </submittedName>
</protein>
<evidence type="ECO:0000313" key="2">
    <source>
        <dbReference type="Proteomes" id="UP000008550"/>
    </source>
</evidence>
<dbReference type="Proteomes" id="UP000008550">
    <property type="component" value="Chromosome"/>
</dbReference>
<dbReference type="KEGG" id="hmo:HM1_0302"/>
<dbReference type="EMBL" id="CP000930">
    <property type="protein sequence ID" value="ABZ82921.1"/>
    <property type="molecule type" value="Genomic_DNA"/>
</dbReference>
<organism evidence="1 2">
    <name type="scientific">Heliobacterium modesticaldum (strain ATCC 51547 / Ice1)</name>
    <dbReference type="NCBI Taxonomy" id="498761"/>
    <lineage>
        <taxon>Bacteria</taxon>
        <taxon>Bacillati</taxon>
        <taxon>Bacillota</taxon>
        <taxon>Clostridia</taxon>
        <taxon>Eubacteriales</taxon>
        <taxon>Heliobacteriaceae</taxon>
        <taxon>Heliomicrobium</taxon>
    </lineage>
</organism>
<evidence type="ECO:0000313" key="1">
    <source>
        <dbReference type="EMBL" id="ABZ82921.1"/>
    </source>
</evidence>
<accession>B0TEK2</accession>
<name>B0TEK2_HELMI</name>
<reference evidence="1 2" key="1">
    <citation type="journal article" date="2008" name="J. Bacteriol.">
        <title>The genome of Heliobacterium modesticaldum, a phototrophic representative of the Firmicutes containing the simplest photosynthetic apparatus.</title>
        <authorList>
            <person name="Sattley W.M."/>
            <person name="Madigan M.T."/>
            <person name="Swingley W.D."/>
            <person name="Cheung P.C."/>
            <person name="Clocksin K.M."/>
            <person name="Conrad A.L."/>
            <person name="Dejesa L.C."/>
            <person name="Honchak B.M."/>
            <person name="Jung D.O."/>
            <person name="Karbach L.E."/>
            <person name="Kurdoglu A."/>
            <person name="Lahiri S."/>
            <person name="Mastrian S.D."/>
            <person name="Page L.E."/>
            <person name="Taylor H.L."/>
            <person name="Wang Z.T."/>
            <person name="Raymond J."/>
            <person name="Chen M."/>
            <person name="Blankenship R.E."/>
            <person name="Touchman J.W."/>
        </authorList>
    </citation>
    <scope>NUCLEOTIDE SEQUENCE [LARGE SCALE GENOMIC DNA]</scope>
    <source>
        <strain evidence="2">ATCC 51547 / Ice1</strain>
    </source>
</reference>
<dbReference type="AlphaFoldDB" id="B0TEK2"/>